<dbReference type="AlphaFoldDB" id="A0AAV3FQ09"/>
<accession>A0AAV3FQ09</accession>
<protein>
    <submittedName>
        <fullName evidence="1">Uncharacterized protein</fullName>
    </submittedName>
</protein>
<dbReference type="EMBL" id="AIDX01000001">
    <property type="protein sequence ID" value="EIQ81019.1"/>
    <property type="molecule type" value="Genomic_DNA"/>
</dbReference>
<gene>
    <name evidence="1" type="ORF">SCAZ3_01230</name>
</gene>
<reference evidence="1 2" key="1">
    <citation type="journal article" date="2012" name="PLoS ONE">
        <title>Gene Repertoire Evolution of Streptococcus pyogenes Inferred from Phylogenomic Analysis with Streptococcus canis and Streptococcus dysgalactiae.</title>
        <authorList>
            <person name="Lefebure T."/>
            <person name="Richards V.P."/>
            <person name="Lang P."/>
            <person name="Pavinski-Bitar P."/>
            <person name="Stanhope M.J."/>
        </authorList>
    </citation>
    <scope>NUCLEOTIDE SEQUENCE [LARGE SCALE GENOMIC DNA]</scope>
    <source>
        <strain evidence="1 2">FSL Z3-227</strain>
    </source>
</reference>
<sequence length="35" mass="4311">MFRRQQKRAEFMGCFQSLYNDKELNVSQPFKEKLI</sequence>
<evidence type="ECO:0000313" key="2">
    <source>
        <dbReference type="Proteomes" id="UP000004423"/>
    </source>
</evidence>
<proteinExistence type="predicted"/>
<comment type="caution">
    <text evidence="1">The sequence shown here is derived from an EMBL/GenBank/DDBJ whole genome shotgun (WGS) entry which is preliminary data.</text>
</comment>
<evidence type="ECO:0000313" key="1">
    <source>
        <dbReference type="EMBL" id="EIQ81019.1"/>
    </source>
</evidence>
<name>A0AAV3FQ09_STRCB</name>
<dbReference type="Proteomes" id="UP000004423">
    <property type="component" value="Unassembled WGS sequence"/>
</dbReference>
<organism evidence="1 2">
    <name type="scientific">Streptococcus canis FSL Z3-227</name>
    <dbReference type="NCBI Taxonomy" id="482234"/>
    <lineage>
        <taxon>Bacteria</taxon>
        <taxon>Bacillati</taxon>
        <taxon>Bacillota</taxon>
        <taxon>Bacilli</taxon>
        <taxon>Lactobacillales</taxon>
        <taxon>Streptococcaceae</taxon>
        <taxon>Streptococcus</taxon>
    </lineage>
</organism>